<dbReference type="HOGENOM" id="CLU_018385_1_0_9"/>
<dbReference type="STRING" id="394503.Ccel_3057"/>
<dbReference type="Proteomes" id="UP000001349">
    <property type="component" value="Chromosome"/>
</dbReference>
<evidence type="ECO:0000259" key="1">
    <source>
        <dbReference type="Pfam" id="PF05272"/>
    </source>
</evidence>
<dbReference type="OrthoDB" id="9763644at2"/>
<feature type="domain" description="Virulence-associated protein E-like" evidence="1">
    <location>
        <begin position="468"/>
        <end position="683"/>
    </location>
</feature>
<dbReference type="EMBL" id="CP001348">
    <property type="protein sequence ID" value="ACL77349.1"/>
    <property type="molecule type" value="Genomic_DNA"/>
</dbReference>
<keyword evidence="3" id="KW-1185">Reference proteome</keyword>
<name>B8I917_RUMCH</name>
<dbReference type="Pfam" id="PF05272">
    <property type="entry name" value="VapE-like_dom"/>
    <property type="match status" value="1"/>
</dbReference>
<sequence>MLEISFGKNRSDTNWKPDYMEWEEFVEILRKVRRTNETMAEYDRMTKNDKDKIKNGRAFVGGLVKGGRRKKENIENRWLITLDADNADDDFLFCVDLILGGTAYAVYSTHSCRPNKLKYRLVCPVNRALSPDEHAAVSRKLADKIGMTYFDKTTFDVHRLMYLPSCSKDATPILEISEGEPVNVEDILNEYLDWRDPEEWPKHPDSEKNISATLQKLGDPVEKPGVIGVFCQVYGMQEGIETFLSEVYSPTNDENRWTYTGGTSFGGMRIYDNAWAYSEHQSDPTNDGHCHNIFDMVRIHKFGYLDADVKEHTPGTKLPSHQAMLEFAANDPEVKRIRLQQDFDEDMEEPISINDEPPQNWESKIKVNAKTGMPFPTAKNAEIILRNGPFYKTLAYDAFGNAEVIRGPLPWRQRERPHQEYEPWLGADDKRMLHYFGKKYEFKATATIQNAFTEVVHKNTFHPIKEYLGSCQWDGVNRLEEIFITYLGAEDSRYVRTVTRKMLIAAVKRLYEPGCKFDYMLVLVGPQGAGKSSLLAKLGRKWFSDSLRNFENKEAGEHLQGAWIFELGELSAMKKSELEEVKAFLSKTEDRYRVAYDRQVSEFPRKCIFFGTTNNHNFLQDPTGNRRFWPVDVDPDKRKLDHWDYLKDEEIGQIWAEALTLYKAGESLELDKKTAREAERMQGIHTETDPREGLIQRYLETKLPADWDEKDVWERRNYLEEPTGDIPRTRVCAAEIWAEALRLDPAKFGAWEARPIYDILRKLPDWKERKGRLTFKLYGKQTTYEKIGQ</sequence>
<evidence type="ECO:0000313" key="3">
    <source>
        <dbReference type="Proteomes" id="UP000001349"/>
    </source>
</evidence>
<accession>B8I917</accession>
<dbReference type="SUPFAM" id="SSF52540">
    <property type="entry name" value="P-loop containing nucleoside triphosphate hydrolases"/>
    <property type="match status" value="1"/>
</dbReference>
<dbReference type="PANTHER" id="PTHR34985">
    <property type="entry name" value="SLR0554 PROTEIN"/>
    <property type="match status" value="1"/>
</dbReference>
<dbReference type="InterPro" id="IPR007936">
    <property type="entry name" value="VapE-like_dom"/>
</dbReference>
<dbReference type="AlphaFoldDB" id="B8I917"/>
<dbReference type="KEGG" id="cce:Ccel_3057"/>
<evidence type="ECO:0000313" key="2">
    <source>
        <dbReference type="EMBL" id="ACL77349.1"/>
    </source>
</evidence>
<dbReference type="PANTHER" id="PTHR34985:SF1">
    <property type="entry name" value="SLR0554 PROTEIN"/>
    <property type="match status" value="1"/>
</dbReference>
<proteinExistence type="predicted"/>
<dbReference type="RefSeq" id="WP_015926408.1">
    <property type="nucleotide sequence ID" value="NC_011898.1"/>
</dbReference>
<protein>
    <submittedName>
        <fullName evidence="2">Virulence-associated E family protein</fullName>
    </submittedName>
</protein>
<organism evidence="2 3">
    <name type="scientific">Ruminiclostridium cellulolyticum (strain ATCC 35319 / DSM 5812 / JCM 6584 / H10)</name>
    <name type="common">Clostridium cellulolyticum</name>
    <dbReference type="NCBI Taxonomy" id="394503"/>
    <lineage>
        <taxon>Bacteria</taxon>
        <taxon>Bacillati</taxon>
        <taxon>Bacillota</taxon>
        <taxon>Clostridia</taxon>
        <taxon>Eubacteriales</taxon>
        <taxon>Oscillospiraceae</taxon>
        <taxon>Ruminiclostridium</taxon>
    </lineage>
</organism>
<reference evidence="2 3" key="1">
    <citation type="submission" date="2009-01" db="EMBL/GenBank/DDBJ databases">
        <title>Complete sequence of Clostridium cellulolyticum H10.</title>
        <authorList>
            <consortium name="US DOE Joint Genome Institute"/>
            <person name="Lucas S."/>
            <person name="Copeland A."/>
            <person name="Lapidus A."/>
            <person name="Glavina del Rio T."/>
            <person name="Dalin E."/>
            <person name="Tice H."/>
            <person name="Bruce D."/>
            <person name="Goodwin L."/>
            <person name="Pitluck S."/>
            <person name="Chertkov O."/>
            <person name="Saunders E."/>
            <person name="Brettin T."/>
            <person name="Detter J.C."/>
            <person name="Han C."/>
            <person name="Larimer F."/>
            <person name="Land M."/>
            <person name="Hauser L."/>
            <person name="Kyrpides N."/>
            <person name="Ivanova N."/>
            <person name="Zhou J."/>
            <person name="Richardson P."/>
        </authorList>
    </citation>
    <scope>NUCLEOTIDE SEQUENCE [LARGE SCALE GENOMIC DNA]</scope>
    <source>
        <strain evidence="3">ATCC 35319 / DSM 5812 / JCM 6584 / H10</strain>
    </source>
</reference>
<dbReference type="InterPro" id="IPR027417">
    <property type="entry name" value="P-loop_NTPase"/>
</dbReference>
<dbReference type="eggNOG" id="COG5545">
    <property type="taxonomic scope" value="Bacteria"/>
</dbReference>
<gene>
    <name evidence="2" type="ordered locus">Ccel_3057</name>
</gene>